<protein>
    <recommendedName>
        <fullName evidence="7">Peroxisomal biogenesis factor 11</fullName>
    </recommendedName>
</protein>
<dbReference type="PANTHER" id="PTHR12652:SF25">
    <property type="entry name" value="MICROBODY (PEROXISOME) PROLIFERATION PROTEIN PEROXIN 11C (EUROFUNG)"/>
    <property type="match status" value="1"/>
</dbReference>
<dbReference type="AlphaFoldDB" id="A0A1Y2BSV0"/>
<sequence>MGFALTNRQQESLDKLCRFLSSVRGTDKVLMLYQYVAKILIVKLLARDKNSVLAARLKNLAGPVGDTRILLRYYGLIPLFQWIIFSERNPPSTPFLRLIYRLQNLANLFYYPLEHTYFLAYKGVINLSEETTNKIGIWSCRFWAAYVVLYFLQLHQEHRLLMTRQLQLSQRARSNAEPKEVIKAEQKQIQEEFTSLAVNTLINTAYFPLTLHWSVEQSWFPELGVGICGSVAAVAQMWSAWKSA</sequence>
<dbReference type="GO" id="GO:0005778">
    <property type="term" value="C:peroxisomal membrane"/>
    <property type="evidence" value="ECO:0007669"/>
    <property type="project" value="UniProtKB-SubCell"/>
</dbReference>
<evidence type="ECO:0000256" key="1">
    <source>
        <dbReference type="ARBA" id="ARBA00022593"/>
    </source>
</evidence>
<keyword evidence="6" id="KW-1185">Reference proteome</keyword>
<evidence type="ECO:0000256" key="3">
    <source>
        <dbReference type="ARBA" id="ARBA00023140"/>
    </source>
</evidence>
<keyword evidence="3" id="KW-0576">Peroxisome</keyword>
<organism evidence="5 6">
    <name type="scientific">Rhizoclosmatium globosum</name>
    <dbReference type="NCBI Taxonomy" id="329046"/>
    <lineage>
        <taxon>Eukaryota</taxon>
        <taxon>Fungi</taxon>
        <taxon>Fungi incertae sedis</taxon>
        <taxon>Chytridiomycota</taxon>
        <taxon>Chytridiomycota incertae sedis</taxon>
        <taxon>Chytridiomycetes</taxon>
        <taxon>Chytridiales</taxon>
        <taxon>Chytriomycetaceae</taxon>
        <taxon>Rhizoclosmatium</taxon>
    </lineage>
</organism>
<reference evidence="5 6" key="1">
    <citation type="submission" date="2016-07" db="EMBL/GenBank/DDBJ databases">
        <title>Pervasive Adenine N6-methylation of Active Genes in Fungi.</title>
        <authorList>
            <consortium name="DOE Joint Genome Institute"/>
            <person name="Mondo S.J."/>
            <person name="Dannebaum R.O."/>
            <person name="Kuo R.C."/>
            <person name="Labutti K."/>
            <person name="Haridas S."/>
            <person name="Kuo A."/>
            <person name="Salamov A."/>
            <person name="Ahrendt S.R."/>
            <person name="Lipzen A."/>
            <person name="Sullivan W."/>
            <person name="Andreopoulos W.B."/>
            <person name="Clum A."/>
            <person name="Lindquist E."/>
            <person name="Daum C."/>
            <person name="Ramamoorthy G.K."/>
            <person name="Gryganskyi A."/>
            <person name="Culley D."/>
            <person name="Magnuson J.K."/>
            <person name="James T.Y."/>
            <person name="O'Malley M.A."/>
            <person name="Stajich J.E."/>
            <person name="Spatafora J.W."/>
            <person name="Visel A."/>
            <person name="Grigoriev I.V."/>
        </authorList>
    </citation>
    <scope>NUCLEOTIDE SEQUENCE [LARGE SCALE GENOMIC DNA]</scope>
    <source>
        <strain evidence="5 6">JEL800</strain>
    </source>
</reference>
<dbReference type="PANTHER" id="PTHR12652">
    <property type="entry name" value="PEROXISOMAL BIOGENESIS FACTOR 11"/>
    <property type="match status" value="1"/>
</dbReference>
<evidence type="ECO:0000256" key="2">
    <source>
        <dbReference type="ARBA" id="ARBA00023136"/>
    </source>
</evidence>
<dbReference type="Pfam" id="PF05648">
    <property type="entry name" value="PEX11"/>
    <property type="match status" value="1"/>
</dbReference>
<evidence type="ECO:0000256" key="4">
    <source>
        <dbReference type="ARBA" id="ARBA00046271"/>
    </source>
</evidence>
<keyword evidence="1" id="KW-0962">Peroxisome biogenesis</keyword>
<dbReference type="GO" id="GO:0016559">
    <property type="term" value="P:peroxisome fission"/>
    <property type="evidence" value="ECO:0007669"/>
    <property type="project" value="InterPro"/>
</dbReference>
<proteinExistence type="predicted"/>
<name>A0A1Y2BSV0_9FUNG</name>
<accession>A0A1Y2BSV0</accession>
<keyword evidence="2" id="KW-0472">Membrane</keyword>
<evidence type="ECO:0000313" key="5">
    <source>
        <dbReference type="EMBL" id="ORY37821.1"/>
    </source>
</evidence>
<comment type="caution">
    <text evidence="5">The sequence shown here is derived from an EMBL/GenBank/DDBJ whole genome shotgun (WGS) entry which is preliminary data.</text>
</comment>
<gene>
    <name evidence="5" type="ORF">BCR33DRAFT_663345</name>
</gene>
<dbReference type="STRING" id="329046.A0A1Y2BSV0"/>
<comment type="subcellular location">
    <subcellularLocation>
        <location evidence="4">Peroxisome membrane</location>
    </subcellularLocation>
</comment>
<evidence type="ECO:0000313" key="6">
    <source>
        <dbReference type="Proteomes" id="UP000193642"/>
    </source>
</evidence>
<dbReference type="OrthoDB" id="10005898at2759"/>
<evidence type="ECO:0008006" key="7">
    <source>
        <dbReference type="Google" id="ProtNLM"/>
    </source>
</evidence>
<dbReference type="EMBL" id="MCGO01000048">
    <property type="protein sequence ID" value="ORY37821.1"/>
    <property type="molecule type" value="Genomic_DNA"/>
</dbReference>
<dbReference type="InterPro" id="IPR008733">
    <property type="entry name" value="PEX11"/>
</dbReference>
<dbReference type="Proteomes" id="UP000193642">
    <property type="component" value="Unassembled WGS sequence"/>
</dbReference>